<keyword evidence="8" id="KW-1185">Reference proteome</keyword>
<feature type="modified residue" description="N6-(pyridoxal phosphate)lysine" evidence="4">
    <location>
        <position position="239"/>
    </location>
</feature>
<dbReference type="InterPro" id="IPR015421">
    <property type="entry name" value="PyrdxlP-dep_Trfase_major"/>
</dbReference>
<comment type="function">
    <text evidence="4 6">Catalyzes the cleavage of L-kynurenine (L-Kyn) and L-3-hydroxykynurenine (L-3OHKyn) into anthranilic acid (AA) and 3-hydroxyanthranilic acid (3-OHAA), respectively.</text>
</comment>
<reference evidence="7 8" key="1">
    <citation type="submission" date="2023-03" db="EMBL/GenBank/DDBJ databases">
        <title>Bacillus Genome Sequencing.</title>
        <authorList>
            <person name="Dunlap C."/>
        </authorList>
    </citation>
    <scope>NUCLEOTIDE SEQUENCE [LARGE SCALE GENOMIC DNA]</scope>
    <source>
        <strain evidence="7 8">BD-525</strain>
    </source>
</reference>
<dbReference type="PANTHER" id="PTHR14084:SF0">
    <property type="entry name" value="KYNURENINASE"/>
    <property type="match status" value="1"/>
</dbReference>
<feature type="binding site" evidence="4">
    <location>
        <position position="213"/>
    </location>
    <ligand>
        <name>pyridoxal 5'-phosphate</name>
        <dbReference type="ChEBI" id="CHEBI:597326"/>
    </ligand>
</feature>
<dbReference type="EMBL" id="JARLKZ010000002">
    <property type="protein sequence ID" value="MEC0238482.1"/>
    <property type="molecule type" value="Genomic_DNA"/>
</dbReference>
<comment type="pathway">
    <text evidence="4 6">Amino-acid degradation; L-kynurenine degradation; L-alanine and anthranilate from L-kynurenine: step 1/1.</text>
</comment>
<dbReference type="Pfam" id="PF22580">
    <property type="entry name" value="KYNU_C"/>
    <property type="match status" value="1"/>
</dbReference>
<keyword evidence="2 4" id="KW-0378">Hydrolase</keyword>
<evidence type="ECO:0000256" key="5">
    <source>
        <dbReference type="NCBIfam" id="TIGR01814"/>
    </source>
</evidence>
<proteinExistence type="inferred from homology"/>
<dbReference type="RefSeq" id="WP_326085104.1">
    <property type="nucleotide sequence ID" value="NZ_JARLKZ010000002.1"/>
</dbReference>
<comment type="pathway">
    <text evidence="4 6">Cofactor biosynthesis; NAD(+) biosynthesis; quinolinate from L-kynurenine: step 2/3.</text>
</comment>
<dbReference type="GO" id="GO:0030429">
    <property type="term" value="F:kynureninase activity"/>
    <property type="evidence" value="ECO:0007669"/>
    <property type="project" value="UniProtKB-EC"/>
</dbReference>
<feature type="binding site" evidence="4">
    <location>
        <position position="267"/>
    </location>
    <ligand>
        <name>pyridoxal 5'-phosphate</name>
        <dbReference type="ChEBI" id="CHEBI:597326"/>
    </ligand>
</feature>
<dbReference type="EC" id="3.7.1.3" evidence="4 5"/>
<comment type="catalytic activity">
    <reaction evidence="4 6">
        <text>L-kynurenine + H2O = anthranilate + L-alanine + H(+)</text>
        <dbReference type="Rhea" id="RHEA:16813"/>
        <dbReference type="ChEBI" id="CHEBI:15377"/>
        <dbReference type="ChEBI" id="CHEBI:15378"/>
        <dbReference type="ChEBI" id="CHEBI:16567"/>
        <dbReference type="ChEBI" id="CHEBI:57959"/>
        <dbReference type="ChEBI" id="CHEBI:57972"/>
        <dbReference type="EC" id="3.7.1.3"/>
    </reaction>
</comment>
<comment type="cofactor">
    <cofactor evidence="4 6">
        <name>pyridoxal 5'-phosphate</name>
        <dbReference type="ChEBI" id="CHEBI:597326"/>
    </cofactor>
</comment>
<dbReference type="InterPro" id="IPR010111">
    <property type="entry name" value="Kynureninase"/>
</dbReference>
<comment type="subunit">
    <text evidence="4 6">Homodimer.</text>
</comment>
<evidence type="ECO:0000256" key="2">
    <source>
        <dbReference type="ARBA" id="ARBA00022801"/>
    </source>
</evidence>
<dbReference type="PANTHER" id="PTHR14084">
    <property type="entry name" value="KYNURENINASE"/>
    <property type="match status" value="1"/>
</dbReference>
<accession>A0ABU6GH87</accession>
<keyword evidence="1 4" id="KW-0662">Pyridine nucleotide biosynthesis</keyword>
<comment type="caution">
    <text evidence="7">The sequence shown here is derived from an EMBL/GenBank/DDBJ whole genome shotgun (WGS) entry which is preliminary data.</text>
</comment>
<protein>
    <recommendedName>
        <fullName evidence="4 5">Kynureninase</fullName>
        <ecNumber evidence="4 5">3.7.1.3</ecNumber>
    </recommendedName>
    <alternativeName>
        <fullName evidence="4">L-kynurenine hydrolase</fullName>
    </alternativeName>
</protein>
<feature type="binding site" evidence="4">
    <location>
        <position position="238"/>
    </location>
    <ligand>
        <name>pyridoxal 5'-phosphate</name>
        <dbReference type="ChEBI" id="CHEBI:597326"/>
    </ligand>
</feature>
<dbReference type="InterPro" id="IPR015422">
    <property type="entry name" value="PyrdxlP-dep_Trfase_small"/>
</dbReference>
<evidence type="ECO:0000256" key="4">
    <source>
        <dbReference type="HAMAP-Rule" id="MF_01970"/>
    </source>
</evidence>
<dbReference type="Gene3D" id="3.40.640.10">
    <property type="entry name" value="Type I PLP-dependent aspartate aminotransferase-like (Major domain)"/>
    <property type="match status" value="1"/>
</dbReference>
<sequence length="428" mass="48540">MKAITNNFSLAFAKQLDTLDELAPLRNEFYVREDMIYLDGNSLGLISKRAERTMLELLESWKTHHIDGWTQGERPWFYLPETLSKQMAALVGADPEEVIITGSTSSNIHQLVSTFYQPQGKRTKIMATELDFPTDIYALQSQLRLKGFDPDQHLIRVTSRDGRMIEEDDIIAAMSDEVALILLPTVLYRSGQLLDMQRLTTEAHARGILIGFDGCHSVGSIPHYLSDWEVDFALWCNYKYVNGGPGGVASLYVNKKHFGRIPGLTGWYSSNKDKQFDMEHSLTVEQTAGAYQIGTPHIFSIAPLIGSLEIFEMTTIEQIRQKSLHISRYMIDLINHELQGLGYTIANPMDDARRGGHISLEHDEAIRICKALKQNQVIPDYRSPNVIRLAPVALYTTYEDVWKTVQILKLIIVEKQYEAFDTQRGVVA</sequence>
<dbReference type="InterPro" id="IPR015424">
    <property type="entry name" value="PyrdxlP-dep_Trfase"/>
</dbReference>
<dbReference type="HAMAP" id="MF_01970">
    <property type="entry name" value="Kynureninase"/>
    <property type="match status" value="1"/>
</dbReference>
<feature type="binding site" evidence="4">
    <location>
        <position position="105"/>
    </location>
    <ligand>
        <name>pyridoxal 5'-phosphate</name>
        <dbReference type="ChEBI" id="CHEBI:597326"/>
    </ligand>
</feature>
<dbReference type="SUPFAM" id="SSF53383">
    <property type="entry name" value="PLP-dependent transferases"/>
    <property type="match status" value="1"/>
</dbReference>
<comment type="catalytic activity">
    <reaction evidence="6">
        <text>3-hydroxy-L-kynurenine + H2O = 3-hydroxyanthranilate + L-alanine + H(+)</text>
        <dbReference type="Rhea" id="RHEA:25143"/>
        <dbReference type="ChEBI" id="CHEBI:15377"/>
        <dbReference type="ChEBI" id="CHEBI:15378"/>
        <dbReference type="ChEBI" id="CHEBI:36559"/>
        <dbReference type="ChEBI" id="CHEBI:57972"/>
        <dbReference type="ChEBI" id="CHEBI:58125"/>
        <dbReference type="EC" id="3.7.1.3"/>
    </reaction>
</comment>
<dbReference type="PIRSF" id="PIRSF038800">
    <property type="entry name" value="KYNU"/>
    <property type="match status" value="1"/>
</dbReference>
<name>A0ABU6GH87_9BACL</name>
<evidence type="ECO:0000313" key="8">
    <source>
        <dbReference type="Proteomes" id="UP001344632"/>
    </source>
</evidence>
<comment type="similarity">
    <text evidence="4 6">Belongs to the kynureninase family.</text>
</comment>
<comment type="caution">
    <text evidence="4">Lacks conserved residue(s) required for the propagation of feature annotation.</text>
</comment>
<keyword evidence="3 4" id="KW-0663">Pyridoxal phosphate</keyword>
<dbReference type="Proteomes" id="UP001344632">
    <property type="component" value="Unassembled WGS sequence"/>
</dbReference>
<dbReference type="Gene3D" id="3.90.1150.10">
    <property type="entry name" value="Aspartate Aminotransferase, domain 1"/>
    <property type="match status" value="1"/>
</dbReference>
<feature type="binding site" evidence="4">
    <location>
        <begin position="132"/>
        <end position="135"/>
    </location>
    <ligand>
        <name>pyridoxal 5'-phosphate</name>
        <dbReference type="ChEBI" id="CHEBI:597326"/>
    </ligand>
</feature>
<evidence type="ECO:0000256" key="3">
    <source>
        <dbReference type="ARBA" id="ARBA00022898"/>
    </source>
</evidence>
<gene>
    <name evidence="4 7" type="primary">kynU</name>
    <name evidence="7" type="ORF">P4H66_01175</name>
</gene>
<feature type="binding site" evidence="4">
    <location>
        <position position="295"/>
    </location>
    <ligand>
        <name>pyridoxal 5'-phosphate</name>
        <dbReference type="ChEBI" id="CHEBI:597326"/>
    </ligand>
</feature>
<organism evidence="7 8">
    <name type="scientific">Paenibacillus dokdonensis</name>
    <dbReference type="NCBI Taxonomy" id="2567944"/>
    <lineage>
        <taxon>Bacteria</taxon>
        <taxon>Bacillati</taxon>
        <taxon>Bacillota</taxon>
        <taxon>Bacilli</taxon>
        <taxon>Bacillales</taxon>
        <taxon>Paenibacillaceae</taxon>
        <taxon>Paenibacillus</taxon>
    </lineage>
</organism>
<feature type="binding site" evidence="4">
    <location>
        <position position="104"/>
    </location>
    <ligand>
        <name>pyridoxal 5'-phosphate</name>
        <dbReference type="ChEBI" id="CHEBI:597326"/>
    </ligand>
</feature>
<evidence type="ECO:0000256" key="6">
    <source>
        <dbReference type="PIRNR" id="PIRNR038800"/>
    </source>
</evidence>
<feature type="binding site" evidence="4">
    <location>
        <position position="216"/>
    </location>
    <ligand>
        <name>pyridoxal 5'-phosphate</name>
        <dbReference type="ChEBI" id="CHEBI:597326"/>
    </ligand>
</feature>
<dbReference type="NCBIfam" id="TIGR01814">
    <property type="entry name" value="kynureninase"/>
    <property type="match status" value="1"/>
</dbReference>
<evidence type="ECO:0000313" key="7">
    <source>
        <dbReference type="EMBL" id="MEC0238482.1"/>
    </source>
</evidence>
<evidence type="ECO:0000256" key="1">
    <source>
        <dbReference type="ARBA" id="ARBA00022642"/>
    </source>
</evidence>